<dbReference type="Gene3D" id="1.10.4080.10">
    <property type="entry name" value="ADP-ribosylation/Crystallin J1"/>
    <property type="match status" value="1"/>
</dbReference>
<dbReference type="Gene3D" id="1.10.238.200">
    <property type="entry name" value="Cullin, PONY binding domain"/>
    <property type="match status" value="1"/>
</dbReference>
<feature type="compositionally biased region" description="Basic and acidic residues" evidence="5">
    <location>
        <begin position="910"/>
        <end position="941"/>
    </location>
</feature>
<dbReference type="Pfam" id="PF14555">
    <property type="entry name" value="UBA_4"/>
    <property type="match status" value="1"/>
</dbReference>
<feature type="compositionally biased region" description="Low complexity" evidence="5">
    <location>
        <begin position="1857"/>
        <end position="1870"/>
    </location>
</feature>
<accession>A0A2I0U5X5</accession>
<comment type="subcellular location">
    <subcellularLocation>
        <location evidence="1">Nucleus</location>
    </subcellularLocation>
</comment>
<feature type="compositionally biased region" description="Basic and acidic residues" evidence="5">
    <location>
        <begin position="1509"/>
        <end position="1554"/>
    </location>
</feature>
<feature type="compositionally biased region" description="Basic and acidic residues" evidence="5">
    <location>
        <begin position="1237"/>
        <end position="1247"/>
    </location>
</feature>
<feature type="region of interest" description="Disordered" evidence="5">
    <location>
        <begin position="499"/>
        <end position="526"/>
    </location>
</feature>
<dbReference type="FunFam" id="1.10.238.10:FF:000030">
    <property type="entry name" value="DCN1-like protein"/>
    <property type="match status" value="1"/>
</dbReference>
<feature type="compositionally biased region" description="Polar residues" evidence="5">
    <location>
        <begin position="1840"/>
        <end position="1856"/>
    </location>
</feature>
<feature type="compositionally biased region" description="Polar residues" evidence="5">
    <location>
        <begin position="1640"/>
        <end position="1658"/>
    </location>
</feature>
<dbReference type="Gene3D" id="1.10.238.10">
    <property type="entry name" value="EF-hand"/>
    <property type="match status" value="1"/>
</dbReference>
<proteinExistence type="inferred from homology"/>
<evidence type="ECO:0000256" key="1">
    <source>
        <dbReference type="ARBA" id="ARBA00004123"/>
    </source>
</evidence>
<feature type="compositionally biased region" description="Basic and acidic residues" evidence="5">
    <location>
        <begin position="1490"/>
        <end position="1502"/>
    </location>
</feature>
<dbReference type="SUPFAM" id="SSF101478">
    <property type="entry name" value="ADP-ribosylglycohydrolase"/>
    <property type="match status" value="1"/>
</dbReference>
<feature type="compositionally biased region" description="Basic and acidic residues" evidence="5">
    <location>
        <begin position="2040"/>
        <end position="2049"/>
    </location>
</feature>
<reference evidence="8" key="2">
    <citation type="submission" date="2017-12" db="EMBL/GenBank/DDBJ databases">
        <title>Genome sequence of the Bar-tailed Godwit (Limosa lapponica baueri).</title>
        <authorList>
            <person name="Lima N.C.B."/>
            <person name="Parody-Merino A.M."/>
            <person name="Battley P.F."/>
            <person name="Fidler A.E."/>
            <person name="Prosdocimi F."/>
        </authorList>
    </citation>
    <scope>NUCLEOTIDE SEQUENCE [LARGE SCALE GENOMIC DNA]</scope>
</reference>
<dbReference type="Proteomes" id="UP000233556">
    <property type="component" value="Unassembled WGS sequence"/>
</dbReference>
<keyword evidence="7" id="KW-0378">Hydrolase</keyword>
<feature type="compositionally biased region" description="Basic and acidic residues" evidence="5">
    <location>
        <begin position="1659"/>
        <end position="1687"/>
    </location>
</feature>
<dbReference type="InterPro" id="IPR005502">
    <property type="entry name" value="Ribosyl_crysJ1"/>
</dbReference>
<sequence>MYMVSFSQQLPKHKLKSSQKDKVRQFMAFTQAGERTAIYCLMQNEWKLEVATDNYFQNPDLYYKESMKNSVDRKKLEQLYNRYKDPQDENKIGIDGIQQFCDDLSLDPASISVLVVAWKFRAATQCEFSKKEFVDGMTELGCDTTEKLKALLPRLEQELKDPTKFKDFYQFTFNFAKNPGQKGLDLEMAIAYWNLVLSGRFKFLDLWNKFLLEHHKRSIPKDTWNLLLDFGNMIADDMSNYDEEGAWPVLIDDFVEYARPVVTGGKREIEPPLPTAVSPPGKGNTKKPLGLVMALPEYKITQASRVKLKVNVDYWCLEDLYRELVKRYVDAIDKLSGRRPDPATIEGCRELKPDNYLLAWHTPFNEKGSGFGASTKAMCLGMRYWKPERLESLIEVSIECGRMTHNHPTGFLGSLCTALFVAYAIQGKPLVQWGREMMKVVPMAEEYCKKTIRHMAEYQEHWFYFEAKWQFYLEEREINEENQNKPVFPDNYDAEEREKVTATTESSWKGSEPRGTYRRWSSEGRGGRRGHDAPMIAYDALLGCGGDWTELCNRSMFHGGESAATGSIAGCLYGLVYGLSKVPKGLYQDLEQRERLEYLGENLYRLSMEENTKSTRFCGDDKMLVDPLVLKKKLNRMATEQGAFAVLSSLLLYVTELAAGDPQLSSKRTKWAEGKENKVSHNQPCPGPNRGQYPTRFQLLRSRFLNNNREPYTKKRREVGKLVIKEKLWVSRAGNRDRKGDGKAAEEDADTAPIERARWSSASGKNTVKNILKKFLAAEEKEAKEKSPSWKKKGPNSGLPKIVNKSSVLSKLKEQFEQSALCSAAEVKASLLRKGEKKTKNFPSRKTIRKPEVRVLRTAAMTATGINSPESQYLVCSTVPVPKLSIATKINHPWSWSKNNAAMQPFGHDTPVKEKAGSDRDPGEKKTPANAAQDREDKEELLVAPKAMSDAKDHTEAKIDSTKQGPNFNPNLDSSSTTCKNKALADCIPPSSEHSLGSDRNNMPSGPDTSSLSGVTNAVQHVKEDIPPSNSPPSSTAEGSHEQSLQDTKMGEIPEITMYVYSSEEADTELTEPEKDPFFAGQKCFPEQKAMESILPFHSPAVQVFCQIEPPMEDRLLSVLTPASGKKPPIVQKEAPGLRGRCSEEAKGGVNYHSEDKISSTSSKNDGDVPTMKEEENKTPNSQMQNESKTKHPQPPQTPSPQNNFGNSSPDISNPDVNQTKPPLSSNENQDQNPGATEEHISSHLEKTQSPLPGDLVKHSFYFADEDFGKEKLSSSNEMMNHALGKSTFTDLETCHSQSKSFIEREEATADEMPWPDSEACQSPSNPLPTPMSGIAGQRIHHTLGNPPALPPVDLVRQGAGGVEDEHASHGCEKHPLPSSDELTNCRNDTMVEKKTEKTACDFKNQVPSPNHATENENSTAEETNTCQSIENYLSLSTKKPGKHENKTTLARKPLLLMEKNQTPSSDDTMKQGNDVLEENLFPSSTELVADQKRHANGSDKFSRHKKDKLLSSDDDMKHENDKMNTEEREERNALHKSEEEHISTLSDTMDHDNNSSNEENAHRPQTPQFPSSEHDTNIQGMKNTEQSLKCLTPSRDFVKHKHDLTVDENICCNNRKHNLSLSNEPKKHANDSAEERNIKSNFKNYSMPTRNTSSQDNKTTDEEKFPPNLKKELVQHKKVGEGERNTSCDPKNQIPPLNPLVKQDNKSSPLETQKQMSPGDFVKSETKSAEKKTKHTSEKLQSPSDKVQKPQERSSSGERKQKTPAAEDTRSPETKAVKEDNEHQRSGKYQLPPSTKSAKHKENTPGGDKQQTRCEDFTTTDTNAAKKKNKFPSSKKYRSISSETLVTPQEINTTEQKQQSPPSSSFKKPGTNAVKEKDEGPNSEKATSLKKMEKSQEKSTSGDRKQKTPVAEDIGSTEAKAVKEDDEHQCSGNHQLPSNNSSKPEKNTPGGEKQKTVCESFTKPDASAVKDKSEDPGSGMCQSPSSDLLMKPPDKNTTAKKKQSPPPPNEKTTYKTGSAEKRSGPERREKYQLCSSAQSEKHSSDGSGKEGPVGDFKSYQTPLPRDGINCKSNTVPKETSLSNTEKPPKSSSFLVPSKDEENPAGNRRRQPGFKKYQALSSKNLVRHEKDVAEREGSWQAAGKTNERKAELEDCSKAASFSKYTVESYSEGPLDSSFKPLIIRGTFDGSILKETCTKEPDLVRTALPPPIHSSAKDFLCDFDQVTGAELFTERASAYAPPRQRWRDVKAQTWHRHRVLALPRLVCNQVPVLPVPERVRDAAQ</sequence>
<dbReference type="Pfam" id="PF03747">
    <property type="entry name" value="ADP_ribosyl_GH"/>
    <property type="match status" value="1"/>
</dbReference>
<evidence type="ECO:0000256" key="5">
    <source>
        <dbReference type="SAM" id="MobiDB-lite"/>
    </source>
</evidence>
<feature type="compositionally biased region" description="Polar residues" evidence="5">
    <location>
        <begin position="1707"/>
        <end position="1717"/>
    </location>
</feature>
<feature type="compositionally biased region" description="Polar residues" evidence="5">
    <location>
        <begin position="1931"/>
        <end position="1943"/>
    </location>
</feature>
<dbReference type="GO" id="GO:0097602">
    <property type="term" value="F:cullin family protein binding"/>
    <property type="evidence" value="ECO:0007669"/>
    <property type="project" value="UniProtKB-ARBA"/>
</dbReference>
<feature type="compositionally biased region" description="Basic and acidic residues" evidence="5">
    <location>
        <begin position="949"/>
        <end position="961"/>
    </location>
</feature>
<protein>
    <submittedName>
        <fullName evidence="7">Protein adp-ribosylarginine hydrolase-like protein 1 isoform x1</fullName>
    </submittedName>
</protein>
<dbReference type="EMBL" id="KZ506110">
    <property type="protein sequence ID" value="PKU41484.1"/>
    <property type="molecule type" value="Genomic_DNA"/>
</dbReference>
<gene>
    <name evidence="7" type="ORF">llap_8206</name>
</gene>
<keyword evidence="3" id="KW-0833">Ubl conjugation pathway</keyword>
<feature type="region of interest" description="Disordered" evidence="5">
    <location>
        <begin position="1304"/>
        <end position="1385"/>
    </location>
</feature>
<name>A0A2I0U5X5_LIMLA</name>
<dbReference type="GO" id="GO:0005737">
    <property type="term" value="C:cytoplasm"/>
    <property type="evidence" value="ECO:0007669"/>
    <property type="project" value="UniProtKB-ARBA"/>
</dbReference>
<feature type="compositionally biased region" description="Basic and acidic residues" evidence="5">
    <location>
        <begin position="1165"/>
        <end position="1178"/>
    </location>
</feature>
<dbReference type="GO" id="GO:0016787">
    <property type="term" value="F:hydrolase activity"/>
    <property type="evidence" value="ECO:0007669"/>
    <property type="project" value="UniProtKB-KW"/>
</dbReference>
<feature type="compositionally biased region" description="Basic and acidic residues" evidence="5">
    <location>
        <begin position="1747"/>
        <end position="1786"/>
    </location>
</feature>
<feature type="compositionally biased region" description="Low complexity" evidence="5">
    <location>
        <begin position="1411"/>
        <end position="1426"/>
    </location>
</feature>
<evidence type="ECO:0000313" key="7">
    <source>
        <dbReference type="EMBL" id="PKU41484.1"/>
    </source>
</evidence>
<feature type="compositionally biased region" description="Basic and acidic residues" evidence="5">
    <location>
        <begin position="1625"/>
        <end position="1639"/>
    </location>
</feature>
<dbReference type="FunFam" id="1.10.8.10:FF:000021">
    <property type="entry name" value="DCN1-like protein"/>
    <property type="match status" value="1"/>
</dbReference>
<dbReference type="PANTHER" id="PTHR16222">
    <property type="entry name" value="ADP-RIBOSYLGLYCOHYDROLASE"/>
    <property type="match status" value="1"/>
</dbReference>
<feature type="compositionally biased region" description="Basic and acidic residues" evidence="5">
    <location>
        <begin position="670"/>
        <end position="679"/>
    </location>
</feature>
<dbReference type="OrthoDB" id="10250509at2759"/>
<dbReference type="Pfam" id="PF03556">
    <property type="entry name" value="Cullin_binding"/>
    <property type="match status" value="1"/>
</dbReference>
<feature type="compositionally biased region" description="Basic and acidic residues" evidence="5">
    <location>
        <begin position="2019"/>
        <end position="2032"/>
    </location>
</feature>
<dbReference type="InterPro" id="IPR009060">
    <property type="entry name" value="UBA-like_sf"/>
</dbReference>
<feature type="region of interest" description="Disordered" evidence="5">
    <location>
        <begin position="670"/>
        <end position="691"/>
    </location>
</feature>
<dbReference type="PROSITE" id="PS51229">
    <property type="entry name" value="DCUN1"/>
    <property type="match status" value="1"/>
</dbReference>
<keyword evidence="4" id="KW-0539">Nucleus</keyword>
<dbReference type="GO" id="GO:0005634">
    <property type="term" value="C:nucleus"/>
    <property type="evidence" value="ECO:0007669"/>
    <property type="project" value="UniProtKB-SubCell"/>
</dbReference>
<feature type="compositionally biased region" description="Basic and acidic residues" evidence="5">
    <location>
        <begin position="1921"/>
        <end position="1930"/>
    </location>
</feature>
<organism evidence="7 8">
    <name type="scientific">Limosa lapponica baueri</name>
    <dbReference type="NCBI Taxonomy" id="1758121"/>
    <lineage>
        <taxon>Eukaryota</taxon>
        <taxon>Metazoa</taxon>
        <taxon>Chordata</taxon>
        <taxon>Craniata</taxon>
        <taxon>Vertebrata</taxon>
        <taxon>Euteleostomi</taxon>
        <taxon>Archelosauria</taxon>
        <taxon>Archosauria</taxon>
        <taxon>Dinosauria</taxon>
        <taxon>Saurischia</taxon>
        <taxon>Theropoda</taxon>
        <taxon>Coelurosauria</taxon>
        <taxon>Aves</taxon>
        <taxon>Neognathae</taxon>
        <taxon>Neoaves</taxon>
        <taxon>Charadriiformes</taxon>
        <taxon>Scolopacidae</taxon>
        <taxon>Limosa</taxon>
    </lineage>
</organism>
<dbReference type="CDD" id="cd14412">
    <property type="entry name" value="UBA_DCNL2"/>
    <property type="match status" value="1"/>
</dbReference>
<evidence type="ECO:0000259" key="6">
    <source>
        <dbReference type="PROSITE" id="PS51229"/>
    </source>
</evidence>
<feature type="compositionally biased region" description="Polar residues" evidence="5">
    <location>
        <begin position="2071"/>
        <end position="2095"/>
    </location>
</feature>
<feature type="region of interest" description="Disordered" evidence="5">
    <location>
        <begin position="1119"/>
        <end position="1255"/>
    </location>
</feature>
<dbReference type="InterPro" id="IPR036705">
    <property type="entry name" value="Ribosyl_crysJ1_sf"/>
</dbReference>
<dbReference type="InterPro" id="IPR005176">
    <property type="entry name" value="PONY_dom"/>
</dbReference>
<evidence type="ECO:0000256" key="3">
    <source>
        <dbReference type="ARBA" id="ARBA00022786"/>
    </source>
</evidence>
<dbReference type="GO" id="GO:2000436">
    <property type="term" value="P:positive regulation of protein neddylation"/>
    <property type="evidence" value="ECO:0007669"/>
    <property type="project" value="UniProtKB-ARBA"/>
</dbReference>
<feature type="compositionally biased region" description="Basic and acidic residues" evidence="5">
    <location>
        <begin position="1364"/>
        <end position="1376"/>
    </location>
</feature>
<reference evidence="8" key="1">
    <citation type="submission" date="2017-11" db="EMBL/GenBank/DDBJ databases">
        <authorList>
            <person name="Lima N.C."/>
            <person name="Parody-Merino A.M."/>
            <person name="Battley P.F."/>
            <person name="Fidler A.E."/>
            <person name="Prosdocimi F."/>
        </authorList>
    </citation>
    <scope>NUCLEOTIDE SEQUENCE [LARGE SCALE GENOMIC DNA]</scope>
</reference>
<feature type="compositionally biased region" description="Basic and acidic residues" evidence="5">
    <location>
        <begin position="1141"/>
        <end position="1158"/>
    </location>
</feature>
<evidence type="ECO:0000256" key="4">
    <source>
        <dbReference type="ARBA" id="ARBA00023242"/>
    </source>
</evidence>
<dbReference type="InterPro" id="IPR042460">
    <property type="entry name" value="DCN1-like_PONY"/>
</dbReference>
<dbReference type="FunFam" id="1.10.238.200:FF:000001">
    <property type="entry name" value="DCN1-like protein"/>
    <property type="match status" value="1"/>
</dbReference>
<feature type="region of interest" description="Disordered" evidence="5">
    <location>
        <begin position="899"/>
        <end position="1052"/>
    </location>
</feature>
<feature type="compositionally biased region" description="Basic and acidic residues" evidence="5">
    <location>
        <begin position="1723"/>
        <end position="1739"/>
    </location>
</feature>
<feature type="compositionally biased region" description="Polar residues" evidence="5">
    <location>
        <begin position="992"/>
        <end position="1019"/>
    </location>
</feature>
<feature type="compositionally biased region" description="Polar residues" evidence="5">
    <location>
        <begin position="1555"/>
        <end position="1586"/>
    </location>
</feature>
<feature type="compositionally biased region" description="Polar residues" evidence="5">
    <location>
        <begin position="1203"/>
        <end position="1235"/>
    </location>
</feature>
<feature type="compositionally biased region" description="Polar residues" evidence="5">
    <location>
        <begin position="962"/>
        <end position="980"/>
    </location>
</feature>
<evidence type="ECO:0000313" key="8">
    <source>
        <dbReference type="Proteomes" id="UP000233556"/>
    </source>
</evidence>
<feature type="domain" description="DCUN1" evidence="6">
    <location>
        <begin position="71"/>
        <end position="259"/>
    </location>
</feature>
<feature type="compositionally biased region" description="Basic and acidic residues" evidence="5">
    <location>
        <begin position="1891"/>
        <end position="1907"/>
    </location>
</feature>
<keyword evidence="8" id="KW-1185">Reference proteome</keyword>
<feature type="compositionally biased region" description="Polar residues" evidence="5">
    <location>
        <begin position="1032"/>
        <end position="1047"/>
    </location>
</feature>
<dbReference type="InterPro" id="IPR050792">
    <property type="entry name" value="ADP-ribosylglycohydrolase"/>
</dbReference>
<feature type="region of interest" description="Disordered" evidence="5">
    <location>
        <begin position="1399"/>
        <end position="1586"/>
    </location>
</feature>
<comment type="similarity">
    <text evidence="2">Belongs to the ADP-ribosylglycohydrolase family.</text>
</comment>
<dbReference type="PANTHER" id="PTHR16222:SF23">
    <property type="entry name" value="INACTIVE ADP-RIBOSYLTRANSFERASE ARH2"/>
    <property type="match status" value="1"/>
</dbReference>
<feature type="compositionally biased region" description="Polar residues" evidence="5">
    <location>
        <begin position="1427"/>
        <end position="1438"/>
    </location>
</feature>
<feature type="region of interest" description="Disordered" evidence="5">
    <location>
        <begin position="1617"/>
        <end position="2146"/>
    </location>
</feature>
<feature type="compositionally biased region" description="Basic residues" evidence="5">
    <location>
        <begin position="1826"/>
        <end position="1839"/>
    </location>
</feature>
<evidence type="ECO:0000256" key="2">
    <source>
        <dbReference type="ARBA" id="ARBA00010702"/>
    </source>
</evidence>
<feature type="compositionally biased region" description="Basic and acidic residues" evidence="5">
    <location>
        <begin position="2126"/>
        <end position="2137"/>
    </location>
</feature>
<dbReference type="SUPFAM" id="SSF46934">
    <property type="entry name" value="UBA-like"/>
    <property type="match status" value="1"/>
</dbReference>
<dbReference type="Gene3D" id="1.10.8.10">
    <property type="entry name" value="DNA helicase RuvA subunit, C-terminal domain"/>
    <property type="match status" value="1"/>
</dbReference>